<reference evidence="1 2" key="1">
    <citation type="submission" date="2014-01" db="EMBL/GenBank/DDBJ databases">
        <title>Actinotalea ferrariae CF5-4.</title>
        <authorList>
            <person name="Chen F."/>
            <person name="Li Y."/>
            <person name="Wang G."/>
        </authorList>
    </citation>
    <scope>NUCLEOTIDE SEQUENCE [LARGE SCALE GENOMIC DNA]</scope>
    <source>
        <strain evidence="1 2">CF5-4</strain>
    </source>
</reference>
<dbReference type="OrthoDB" id="4963809at2"/>
<keyword evidence="2" id="KW-1185">Reference proteome</keyword>
<accession>A0A021VR70</accession>
<gene>
    <name evidence="1" type="ORF">N866_19265</name>
</gene>
<comment type="caution">
    <text evidence="1">The sequence shown here is derived from an EMBL/GenBank/DDBJ whole genome shotgun (WGS) entry which is preliminary data.</text>
</comment>
<dbReference type="AlphaFoldDB" id="A0A021VR70"/>
<name>A0A021VR70_9CELL</name>
<proteinExistence type="predicted"/>
<dbReference type="RefSeq" id="WP_034225482.1">
    <property type="nucleotide sequence ID" value="NZ_AXCW01000079.1"/>
</dbReference>
<evidence type="ECO:0000313" key="1">
    <source>
        <dbReference type="EMBL" id="EYR63636.1"/>
    </source>
</evidence>
<protein>
    <submittedName>
        <fullName evidence="1">Uncharacterized protein</fullName>
    </submittedName>
</protein>
<organism evidence="1 2">
    <name type="scientific">Actinotalea ferrariae CF5-4</name>
    <dbReference type="NCBI Taxonomy" id="948458"/>
    <lineage>
        <taxon>Bacteria</taxon>
        <taxon>Bacillati</taxon>
        <taxon>Actinomycetota</taxon>
        <taxon>Actinomycetes</taxon>
        <taxon>Micrococcales</taxon>
        <taxon>Cellulomonadaceae</taxon>
        <taxon>Actinotalea</taxon>
    </lineage>
</organism>
<dbReference type="EMBL" id="AXCW01000079">
    <property type="protein sequence ID" value="EYR63636.1"/>
    <property type="molecule type" value="Genomic_DNA"/>
</dbReference>
<evidence type="ECO:0000313" key="2">
    <source>
        <dbReference type="Proteomes" id="UP000019753"/>
    </source>
</evidence>
<sequence>MGVLGELFVGTHSLALERAGVLDAGEIPSGAVPHIDLTQIGALDLEILGEVAAREVRFGTGDLEVAEIDLAHDNLFGLPPFLTEVLAAVRESEDEDVVGDIARSWADDAEIDASTADLERVIDAIVGLAVQATERGERLYLWTRSV</sequence>
<dbReference type="Proteomes" id="UP000019753">
    <property type="component" value="Unassembled WGS sequence"/>
</dbReference>